<evidence type="ECO:0000313" key="3">
    <source>
        <dbReference type="Proteomes" id="UP000240542"/>
    </source>
</evidence>
<name>A0A2P8DFQ1_9ACTN</name>
<keyword evidence="3" id="KW-1185">Reference proteome</keyword>
<dbReference type="AlphaFoldDB" id="A0A2P8DFQ1"/>
<dbReference type="EMBL" id="PYGA01000013">
    <property type="protein sequence ID" value="PSK96029.1"/>
    <property type="molecule type" value="Genomic_DNA"/>
</dbReference>
<comment type="caution">
    <text evidence="2">The sequence shown here is derived from an EMBL/GenBank/DDBJ whole genome shotgun (WGS) entry which is preliminary data.</text>
</comment>
<sequence>MLLLALVLAVPLLVLAILALLLSSLNPSRATAAYRPEMGRPRPARTAPDTDSDD</sequence>
<gene>
    <name evidence="2" type="ORF">CLV63_113192</name>
</gene>
<proteinExistence type="predicted"/>
<evidence type="ECO:0000256" key="1">
    <source>
        <dbReference type="SAM" id="MobiDB-lite"/>
    </source>
</evidence>
<feature type="region of interest" description="Disordered" evidence="1">
    <location>
        <begin position="32"/>
        <end position="54"/>
    </location>
</feature>
<reference evidence="2 3" key="1">
    <citation type="submission" date="2018-03" db="EMBL/GenBank/DDBJ databases">
        <title>Genomic Encyclopedia of Archaeal and Bacterial Type Strains, Phase II (KMG-II): from individual species to whole genera.</title>
        <authorList>
            <person name="Goeker M."/>
        </authorList>
    </citation>
    <scope>NUCLEOTIDE SEQUENCE [LARGE SCALE GENOMIC DNA]</scope>
    <source>
        <strain evidence="2 3">DSM 45312</strain>
    </source>
</reference>
<dbReference type="Proteomes" id="UP000240542">
    <property type="component" value="Unassembled WGS sequence"/>
</dbReference>
<evidence type="ECO:0000313" key="2">
    <source>
        <dbReference type="EMBL" id="PSK96029.1"/>
    </source>
</evidence>
<organism evidence="2 3">
    <name type="scientific">Murinocardiopsis flavida</name>
    <dbReference type="NCBI Taxonomy" id="645275"/>
    <lineage>
        <taxon>Bacteria</taxon>
        <taxon>Bacillati</taxon>
        <taxon>Actinomycetota</taxon>
        <taxon>Actinomycetes</taxon>
        <taxon>Streptosporangiales</taxon>
        <taxon>Nocardiopsidaceae</taxon>
        <taxon>Murinocardiopsis</taxon>
    </lineage>
</organism>
<protein>
    <submittedName>
        <fullName evidence="2">Uncharacterized protein</fullName>
    </submittedName>
</protein>
<accession>A0A2P8DFQ1</accession>
<dbReference type="RefSeq" id="WP_170134271.1">
    <property type="nucleotide sequence ID" value="NZ_PYGA01000013.1"/>
</dbReference>